<protein>
    <submittedName>
        <fullName evidence="1">SIR2 family protein</fullName>
    </submittedName>
</protein>
<organism evidence="1 2">
    <name type="scientific">Alistipes intestinihominis</name>
    <dbReference type="NCBI Taxonomy" id="3133172"/>
    <lineage>
        <taxon>Bacteria</taxon>
        <taxon>Pseudomonadati</taxon>
        <taxon>Bacteroidota</taxon>
        <taxon>Bacteroidia</taxon>
        <taxon>Bacteroidales</taxon>
        <taxon>Rikenellaceae</taxon>
        <taxon>Alistipes</taxon>
    </lineage>
</organism>
<reference evidence="1 2" key="1">
    <citation type="submission" date="2024-03" db="EMBL/GenBank/DDBJ databases">
        <title>Human intestinal bacterial collection.</title>
        <authorList>
            <person name="Pauvert C."/>
            <person name="Hitch T.C.A."/>
            <person name="Clavel T."/>
        </authorList>
    </citation>
    <scope>NUCLEOTIDE SEQUENCE [LARGE SCALE GENOMIC DNA]</scope>
    <source>
        <strain evidence="1 2">CLA-KB-H122</strain>
    </source>
</reference>
<evidence type="ECO:0000313" key="1">
    <source>
        <dbReference type="EMBL" id="MEQ2545864.1"/>
    </source>
</evidence>
<dbReference type="InterPro" id="IPR036397">
    <property type="entry name" value="RNaseH_sf"/>
</dbReference>
<evidence type="ECO:0000313" key="2">
    <source>
        <dbReference type="Proteomes" id="UP001460202"/>
    </source>
</evidence>
<dbReference type="RefSeq" id="WP_227901103.1">
    <property type="nucleotide sequence ID" value="NZ_JBBMFL010000017.1"/>
</dbReference>
<proteinExistence type="predicted"/>
<dbReference type="SUPFAM" id="SSF53098">
    <property type="entry name" value="Ribonuclease H-like"/>
    <property type="match status" value="1"/>
</dbReference>
<sequence length="1043" mass="119682">MIPQEFNLDFDAFIRSFVQNRDTSFAFLLGAGASITSGIPSANDCIWDWKKQIFCSSQKSVPTFIDPKSDTCKNIIQKWLDSQGKFPPLGDSNEYSFYAEKALQIEDDRVKYFEHLAQGKQPYIGYKFLCLLNKYGIVKSIWTTNFDGLVERAAHNAFITPICINLDCADRIYRTESSNELLCISLHGDYKYSSLKNTSKELDSQHPTFVAALKRYFNDKNLIVIGYSGRDKSLMSALTEAFSEKGSGRIYWCGYGNEISSDVSTLLKTARNANREAFYIDTDGFDKTMLSLVSNCFSSDVEKQAEIKSIMESIPEENDISPFSIHITRTNKYLKSNLYPIIFPKELFQFEIEYKEGEKPWAFLRETIKDQNIMAVPYKQKVYALSTGSAINNIFGSRLKGDIERIPISIDDIEQNSSYRELFLRATLQSIATIRGLNVDIRHNTLWLPAIFRNDNGTLIHEAIECSLVFVPQQKYALLSMRPTIYIENSRAVSKEKKQEYARMYLDKMWNQAYSNKLIQWENIVFGNARLIFEFPQNSGSGFKFQISNNSGFSEIQYQDNTERGYFSRSYDNRRTIYRGLQLKEPELEFVNTFADRPFLDSNPMRGLSNHKPYDSWQKDVLPQNVRLGVICPHTHTDRFNSFLQRLNTTIQANDNSDYIQPYTGFHSIYKTLLEIPDSDTDKWIKTEDTPKDTINLAQSICRQAGSLADKYPGIVVVIYIPASWSIHKQFKHDGESFDLHNYIKAYAAQHSFTTQIIEEKTLSDPMVCEICWWLSLALFVKAMRIPWALASLDPDTAYAGIGYSVKTNSKGEVDIVLGCSHIYNAKGQGLRYKLSKVEQPQFDGKKNPYLTYEEAFKFGITIRELFVKSMDKLPRRVVIHKRTPFKKEEIEGITHALTQAGIKNIDLITINYEYNVKFIAQKVYYDNISDDSYPVSRGTCIKLSSRSALLWTHGVVPSIRDNRRYYPGGRCIPSPLKITKYYGKGDLATIASEIIGFTKMNWNSFNLYTKLPATIDTSNTLAQVGNLLHQYNGATYDYRYFI</sequence>
<dbReference type="SUPFAM" id="SSF52467">
    <property type="entry name" value="DHS-like NAD/FAD-binding domain"/>
    <property type="match status" value="1"/>
</dbReference>
<gene>
    <name evidence="1" type="ORF">WMO46_13010</name>
</gene>
<dbReference type="CDD" id="cd04659">
    <property type="entry name" value="Piwi_piwi-like_ProArk"/>
    <property type="match status" value="1"/>
</dbReference>
<dbReference type="Gene3D" id="3.40.50.2300">
    <property type="match status" value="1"/>
</dbReference>
<dbReference type="InterPro" id="IPR012337">
    <property type="entry name" value="RNaseH-like_sf"/>
</dbReference>
<dbReference type="Gene3D" id="3.30.420.10">
    <property type="entry name" value="Ribonuclease H-like superfamily/Ribonuclease H"/>
    <property type="match status" value="1"/>
</dbReference>
<dbReference type="Proteomes" id="UP001460202">
    <property type="component" value="Unassembled WGS sequence"/>
</dbReference>
<keyword evidence="2" id="KW-1185">Reference proteome</keyword>
<dbReference type="InterPro" id="IPR029035">
    <property type="entry name" value="DHS-like_NAD/FAD-binding_dom"/>
</dbReference>
<comment type="caution">
    <text evidence="1">The sequence shown here is derived from an EMBL/GenBank/DDBJ whole genome shotgun (WGS) entry which is preliminary data.</text>
</comment>
<dbReference type="EMBL" id="JBBMFL010000017">
    <property type="protein sequence ID" value="MEQ2545864.1"/>
    <property type="molecule type" value="Genomic_DNA"/>
</dbReference>
<name>A0ABV1GZM0_9BACT</name>
<accession>A0ABV1GZM0</accession>
<dbReference type="Gene3D" id="3.40.50.1220">
    <property type="entry name" value="TPP-binding domain"/>
    <property type="match status" value="1"/>
</dbReference>
<dbReference type="Pfam" id="PF13289">
    <property type="entry name" value="SIR2_2"/>
    <property type="match status" value="1"/>
</dbReference>